<dbReference type="InterPro" id="IPR006427">
    <property type="entry name" value="Portal_HK97"/>
</dbReference>
<accession>A0A853IZ57</accession>
<evidence type="ECO:0000313" key="2">
    <source>
        <dbReference type="Proteomes" id="UP000589716"/>
    </source>
</evidence>
<comment type="caution">
    <text evidence="1">The sequence shown here is derived from an EMBL/GenBank/DDBJ whole genome shotgun (WGS) entry which is preliminary data.</text>
</comment>
<dbReference type="NCBIfam" id="TIGR01537">
    <property type="entry name" value="portal_HK97"/>
    <property type="match status" value="1"/>
</dbReference>
<sequence>MRLIERAARVLGLERRDANPNDVWANFAALRTSGSVTPESAQSVAACYAAVSAISEAIGSLPLHLYRREGEDRVKASDHRLYGVIHHAPNEHQSAVEFWEFMVASALLRGNAFAKIIRAWDGQCDALIPLPAERVTVMRKGDVIGGYAYTDRDGKMERLLPAEVFHLRHRAGADPLIGQSPIQAARAVIELATAEAEHGTASFRNGTKLSGVLSFPGKLKAEQREALKQSWATQYSGAANAGRTPVLEEGVTFSPVSMSLEDAEWIAARQFSVQEVARIFKIPPVLIGDLTHANFSNSVEMNRWFITHTLGRHMAAIEGAIARQLLTDAGRRIYYPEFSAEGMLRGDSSNRADFYGKGIASGWLLPSEARRLENLPTIEGIDHEDTQAAPA</sequence>
<dbReference type="Proteomes" id="UP000589716">
    <property type="component" value="Unassembled WGS sequence"/>
</dbReference>
<proteinExistence type="predicted"/>
<dbReference type="Gene3D" id="3.30.1120.70">
    <property type="match status" value="1"/>
</dbReference>
<keyword evidence="2" id="KW-1185">Reference proteome</keyword>
<organism evidence="1 2">
    <name type="scientific">Ottowia beijingensis</name>
    <dbReference type="NCBI Taxonomy" id="1207057"/>
    <lineage>
        <taxon>Bacteria</taxon>
        <taxon>Pseudomonadati</taxon>
        <taxon>Pseudomonadota</taxon>
        <taxon>Betaproteobacteria</taxon>
        <taxon>Burkholderiales</taxon>
        <taxon>Comamonadaceae</taxon>
        <taxon>Ottowia</taxon>
    </lineage>
</organism>
<evidence type="ECO:0000313" key="1">
    <source>
        <dbReference type="EMBL" id="NZA03212.1"/>
    </source>
</evidence>
<protein>
    <submittedName>
        <fullName evidence="1">Phage portal protein</fullName>
    </submittedName>
</protein>
<name>A0A853IZ57_9BURK</name>
<reference evidence="1 2" key="1">
    <citation type="submission" date="2020-07" db="EMBL/GenBank/DDBJ databases">
        <authorList>
            <person name="Maaloum M."/>
        </authorList>
    </citation>
    <scope>NUCLEOTIDE SEQUENCE [LARGE SCALE GENOMIC DNA]</scope>
    <source>
        <strain evidence="1 2">GCS-AN-3</strain>
    </source>
</reference>
<dbReference type="AlphaFoldDB" id="A0A853IZ57"/>
<dbReference type="Gene3D" id="3.40.140.120">
    <property type="match status" value="1"/>
</dbReference>
<dbReference type="Pfam" id="PF04860">
    <property type="entry name" value="Phage_portal"/>
    <property type="match status" value="1"/>
</dbReference>
<dbReference type="EMBL" id="JACCKX010000001">
    <property type="protein sequence ID" value="NZA03212.1"/>
    <property type="molecule type" value="Genomic_DNA"/>
</dbReference>
<gene>
    <name evidence="1" type="ORF">H0I39_18500</name>
</gene>
<dbReference type="RefSeq" id="WP_180551461.1">
    <property type="nucleotide sequence ID" value="NZ_JACCKX010000001.1"/>
</dbReference>
<dbReference type="Gene3D" id="1.20.1270.210">
    <property type="match status" value="1"/>
</dbReference>
<dbReference type="InterPro" id="IPR006944">
    <property type="entry name" value="Phage/GTA_portal"/>
</dbReference>